<dbReference type="Proteomes" id="UP001172082">
    <property type="component" value="Unassembled WGS sequence"/>
</dbReference>
<protein>
    <submittedName>
        <fullName evidence="2">ABC transporter substrate-binding protein</fullName>
    </submittedName>
</protein>
<dbReference type="SUPFAM" id="SSF53807">
    <property type="entry name" value="Helical backbone' metal receptor"/>
    <property type="match status" value="1"/>
</dbReference>
<comment type="caution">
    <text evidence="2">The sequence shown here is derived from an EMBL/GenBank/DDBJ whole genome shotgun (WGS) entry which is preliminary data.</text>
</comment>
<dbReference type="Pfam" id="PF01497">
    <property type="entry name" value="Peripla_BP_2"/>
    <property type="match status" value="1"/>
</dbReference>
<dbReference type="EMBL" id="JAUJEA010000003">
    <property type="protein sequence ID" value="MDN5201524.1"/>
    <property type="molecule type" value="Genomic_DNA"/>
</dbReference>
<sequence>MLKKYSILIVTVSISLVYQGCIPDNQKKVTTSSILESVEIYETKVDFATGFKVSYFDHYKKVKIPLPWQSADHGFEYLLVQRGAEVPEHDENVQVIEIPLDRIVCTSTSHLPALDMLGIPEKLIGFPHTDYISSSSIRKLIDQGGVTDIGMEAGINIEMLMELDPGVVIDFAMGNNYDKYKSITKAGIPLVINADYMEETPLGRAEWIKFMALFFNLEKKADSVFNEIKHNYDSLYSIASKINQLPTVYSGIVYGDVWYMPGGQNFGAKFLSDARGDYLWKTNDISGSLKLSFETVYEKANTADYWIGVGSYKSLKEIRESDERYASFSAFKNGNVYSYNAKVGEKGGSTFLELGYARPDIVLADLIKILHPQLLPDHNLYFYEKLR</sequence>
<dbReference type="Gene3D" id="3.40.50.1980">
    <property type="entry name" value="Nitrogenase molybdenum iron protein domain"/>
    <property type="match status" value="2"/>
</dbReference>
<dbReference type="CDD" id="cd01141">
    <property type="entry name" value="TroA_d"/>
    <property type="match status" value="1"/>
</dbReference>
<evidence type="ECO:0000313" key="2">
    <source>
        <dbReference type="EMBL" id="MDN5201524.1"/>
    </source>
</evidence>
<dbReference type="PANTHER" id="PTHR30535:SF34">
    <property type="entry name" value="MOLYBDATE-BINDING PROTEIN MOLA"/>
    <property type="match status" value="1"/>
</dbReference>
<feature type="domain" description="Fe/B12 periplasmic-binding" evidence="1">
    <location>
        <begin position="102"/>
        <end position="374"/>
    </location>
</feature>
<evidence type="ECO:0000313" key="3">
    <source>
        <dbReference type="Proteomes" id="UP001172082"/>
    </source>
</evidence>
<keyword evidence="3" id="KW-1185">Reference proteome</keyword>
<dbReference type="PROSITE" id="PS50983">
    <property type="entry name" value="FE_B12_PBP"/>
    <property type="match status" value="1"/>
</dbReference>
<dbReference type="PANTHER" id="PTHR30535">
    <property type="entry name" value="VITAMIN B12-BINDING PROTEIN"/>
    <property type="match status" value="1"/>
</dbReference>
<reference evidence="2" key="1">
    <citation type="submission" date="2023-06" db="EMBL/GenBank/DDBJ databases">
        <title>Genomic of Parafulvivirga corallium.</title>
        <authorList>
            <person name="Wang G."/>
        </authorList>
    </citation>
    <scope>NUCLEOTIDE SEQUENCE</scope>
    <source>
        <strain evidence="2">BMA10</strain>
    </source>
</reference>
<accession>A0ABT8KMS8</accession>
<dbReference type="RefSeq" id="WP_346751552.1">
    <property type="nucleotide sequence ID" value="NZ_JAUJEA010000003.1"/>
</dbReference>
<proteinExistence type="predicted"/>
<gene>
    <name evidence="2" type="ORF">QQ008_09135</name>
</gene>
<organism evidence="2 3">
    <name type="scientific">Splendidivirga corallicola</name>
    <dbReference type="NCBI Taxonomy" id="3051826"/>
    <lineage>
        <taxon>Bacteria</taxon>
        <taxon>Pseudomonadati</taxon>
        <taxon>Bacteroidota</taxon>
        <taxon>Cytophagia</taxon>
        <taxon>Cytophagales</taxon>
        <taxon>Splendidivirgaceae</taxon>
        <taxon>Splendidivirga</taxon>
    </lineage>
</organism>
<dbReference type="InterPro" id="IPR050902">
    <property type="entry name" value="ABC_Transporter_SBP"/>
</dbReference>
<dbReference type="InterPro" id="IPR002491">
    <property type="entry name" value="ABC_transptr_periplasmic_BD"/>
</dbReference>
<name>A0ABT8KMS8_9BACT</name>
<evidence type="ECO:0000259" key="1">
    <source>
        <dbReference type="PROSITE" id="PS50983"/>
    </source>
</evidence>